<keyword evidence="5 12" id="KW-0812">Transmembrane</keyword>
<keyword evidence="9 13" id="KW-0472">Membrane</keyword>
<dbReference type="InterPro" id="IPR050516">
    <property type="entry name" value="Olfactory_GPCR"/>
</dbReference>
<dbReference type="PROSITE" id="PS00237">
    <property type="entry name" value="G_PROTEIN_RECEP_F1_1"/>
    <property type="match status" value="1"/>
</dbReference>
<accession>H9GGY8</accession>
<dbReference type="InterPro" id="IPR017452">
    <property type="entry name" value="GPCR_Rhodpsn_7TM"/>
</dbReference>
<feature type="transmembrane region" description="Helical" evidence="13">
    <location>
        <begin position="234"/>
        <end position="257"/>
    </location>
</feature>
<evidence type="ECO:0000256" key="7">
    <source>
        <dbReference type="ARBA" id="ARBA00022989"/>
    </source>
</evidence>
<comment type="similarity">
    <text evidence="12">Belongs to the G-protein coupled receptor 1 family.</text>
</comment>
<dbReference type="GO" id="GO:0005886">
    <property type="term" value="C:plasma membrane"/>
    <property type="evidence" value="ECO:0007669"/>
    <property type="project" value="UniProtKB-SubCell"/>
</dbReference>
<keyword evidence="4 13" id="KW-0716">Sensory transduction</keyword>
<keyword evidence="11 12" id="KW-0807">Transducer</keyword>
<feature type="transmembrane region" description="Helical" evidence="13">
    <location>
        <begin position="197"/>
        <end position="222"/>
    </location>
</feature>
<reference evidence="15" key="2">
    <citation type="submission" date="2025-08" db="UniProtKB">
        <authorList>
            <consortium name="Ensembl"/>
        </authorList>
    </citation>
    <scope>IDENTIFICATION</scope>
</reference>
<dbReference type="AlphaFoldDB" id="H9GGY8"/>
<feature type="transmembrane region" description="Helical" evidence="13">
    <location>
        <begin position="269"/>
        <end position="289"/>
    </location>
</feature>
<dbReference type="CDD" id="cd15227">
    <property type="entry name" value="7tmA_OR14-like"/>
    <property type="match status" value="1"/>
</dbReference>
<dbReference type="HOGENOM" id="CLU_012526_0_1_1"/>
<dbReference type="Gene3D" id="1.20.1070.10">
    <property type="entry name" value="Rhodopsin 7-helix transmembrane proteins"/>
    <property type="match status" value="1"/>
</dbReference>
<evidence type="ECO:0000256" key="3">
    <source>
        <dbReference type="ARBA" id="ARBA00022475"/>
    </source>
</evidence>
<dbReference type="GO" id="GO:0004984">
    <property type="term" value="F:olfactory receptor activity"/>
    <property type="evidence" value="ECO:0000318"/>
    <property type="project" value="GO_Central"/>
</dbReference>
<evidence type="ECO:0000259" key="14">
    <source>
        <dbReference type="PROSITE" id="PS50262"/>
    </source>
</evidence>
<sequence>MDNHSSISEFLLLEFSPIWEIWILHFILFLVFYLTTVAGNFLIILAVALDHHLHSPLYFFLMNLAIQDLGSVSVTIPKYIISSFIDDRHISYSGCVAQVFLFAFFAGCDVALLIVMAYDRYVAICNPLQYETLMNRKTCMQMAVSAWLAGFLNAVVHTAGTFVTPFCSNVVNQFFCEIPQLLKLACSDSYQIEMGAVWFGLMLWSGCFIFIIVTYVQIFTVVLKIPSVQRRKKAFSTCIPHLIVVSIFSLTVSLAHLRPTSGTSSPMELLLTIMYSVLPPMLNPLIYSLRNQEIKLALSRILTMRSFQQGFLCYSSISVCHVVFLFILE</sequence>
<keyword evidence="8 12" id="KW-0297">G-protein coupled receptor</keyword>
<evidence type="ECO:0000256" key="8">
    <source>
        <dbReference type="ARBA" id="ARBA00023040"/>
    </source>
</evidence>
<feature type="transmembrane region" description="Helical" evidence="13">
    <location>
        <begin position="310"/>
        <end position="328"/>
    </location>
</feature>
<dbReference type="GeneTree" id="ENSGT01050000244828"/>
<comment type="subcellular location">
    <subcellularLocation>
        <location evidence="2 13">Cell membrane</location>
        <topology evidence="2 13">Multi-pass membrane protein</topology>
    </subcellularLocation>
</comment>
<evidence type="ECO:0000256" key="2">
    <source>
        <dbReference type="ARBA" id="ARBA00004651"/>
    </source>
</evidence>
<dbReference type="KEGG" id="acs:100560001"/>
<dbReference type="PRINTS" id="PR00237">
    <property type="entry name" value="GPCRRHODOPSN"/>
</dbReference>
<feature type="domain" description="G-protein coupled receptors family 1 profile" evidence="14">
    <location>
        <begin position="39"/>
        <end position="287"/>
    </location>
</feature>
<comment type="function">
    <text evidence="1">Odorant receptor.</text>
</comment>
<evidence type="ECO:0000256" key="12">
    <source>
        <dbReference type="RuleBase" id="RU000688"/>
    </source>
</evidence>
<reference evidence="15" key="3">
    <citation type="submission" date="2025-09" db="UniProtKB">
        <authorList>
            <consortium name="Ensembl"/>
        </authorList>
    </citation>
    <scope>IDENTIFICATION</scope>
</reference>
<evidence type="ECO:0000256" key="1">
    <source>
        <dbReference type="ARBA" id="ARBA00002936"/>
    </source>
</evidence>
<dbReference type="RefSeq" id="XP_003224613.1">
    <property type="nucleotide sequence ID" value="XM_003224565.4"/>
</dbReference>
<dbReference type="PROSITE" id="PS50262">
    <property type="entry name" value="G_PROTEIN_RECEP_F1_2"/>
    <property type="match status" value="1"/>
</dbReference>
<dbReference type="GO" id="GO:0004930">
    <property type="term" value="F:G protein-coupled receptor activity"/>
    <property type="evidence" value="ECO:0007669"/>
    <property type="project" value="UniProtKB-KW"/>
</dbReference>
<evidence type="ECO:0000256" key="11">
    <source>
        <dbReference type="ARBA" id="ARBA00023224"/>
    </source>
</evidence>
<dbReference type="Pfam" id="PF13853">
    <property type="entry name" value="7tm_4"/>
    <property type="match status" value="1"/>
</dbReference>
<dbReference type="eggNOG" id="ENOG502SHXQ">
    <property type="taxonomic scope" value="Eukaryota"/>
</dbReference>
<organism evidence="15 16">
    <name type="scientific">Anolis carolinensis</name>
    <name type="common">Green anole</name>
    <name type="synonym">American chameleon</name>
    <dbReference type="NCBI Taxonomy" id="28377"/>
    <lineage>
        <taxon>Eukaryota</taxon>
        <taxon>Metazoa</taxon>
        <taxon>Chordata</taxon>
        <taxon>Craniata</taxon>
        <taxon>Vertebrata</taxon>
        <taxon>Euteleostomi</taxon>
        <taxon>Lepidosauria</taxon>
        <taxon>Squamata</taxon>
        <taxon>Bifurcata</taxon>
        <taxon>Unidentata</taxon>
        <taxon>Episquamata</taxon>
        <taxon>Toxicofera</taxon>
        <taxon>Iguania</taxon>
        <taxon>Dactyloidae</taxon>
        <taxon>Anolis</taxon>
    </lineage>
</organism>
<evidence type="ECO:0000313" key="15">
    <source>
        <dbReference type="Ensembl" id="ENSACAP00000010707.3"/>
    </source>
</evidence>
<feature type="transmembrane region" description="Helical" evidence="13">
    <location>
        <begin position="57"/>
        <end position="76"/>
    </location>
</feature>
<dbReference type="GO" id="GO:0005549">
    <property type="term" value="F:odorant binding"/>
    <property type="evidence" value="ECO:0000318"/>
    <property type="project" value="GO_Central"/>
</dbReference>
<keyword evidence="7 13" id="KW-1133">Transmembrane helix</keyword>
<evidence type="ECO:0000256" key="5">
    <source>
        <dbReference type="ARBA" id="ARBA00022692"/>
    </source>
</evidence>
<evidence type="ECO:0000256" key="6">
    <source>
        <dbReference type="ARBA" id="ARBA00022725"/>
    </source>
</evidence>
<dbReference type="GeneID" id="100560001"/>
<evidence type="ECO:0000256" key="4">
    <source>
        <dbReference type="ARBA" id="ARBA00022606"/>
    </source>
</evidence>
<dbReference type="PANTHER" id="PTHR26452">
    <property type="entry name" value="OLFACTORY RECEPTOR"/>
    <property type="match status" value="1"/>
</dbReference>
<feature type="transmembrane region" description="Helical" evidence="13">
    <location>
        <begin position="96"/>
        <end position="118"/>
    </location>
</feature>
<dbReference type="InterPro" id="IPR000276">
    <property type="entry name" value="GPCR_Rhodpsn"/>
</dbReference>
<evidence type="ECO:0000313" key="16">
    <source>
        <dbReference type="Proteomes" id="UP000001646"/>
    </source>
</evidence>
<proteinExistence type="inferred from homology"/>
<gene>
    <name evidence="15" type="primary">LOC100560001</name>
</gene>
<reference evidence="15" key="1">
    <citation type="submission" date="2009-12" db="EMBL/GenBank/DDBJ databases">
        <title>The Genome Sequence of Anolis carolinensis (Green Anole Lizard).</title>
        <authorList>
            <consortium name="The Genome Sequencing Platform"/>
            <person name="Di Palma F."/>
            <person name="Alfoldi J."/>
            <person name="Heiman D."/>
            <person name="Young S."/>
            <person name="Grabherr M."/>
            <person name="Johnson J."/>
            <person name="Lander E.S."/>
            <person name="Lindblad-Toh K."/>
        </authorList>
    </citation>
    <scope>NUCLEOTIDE SEQUENCE [LARGE SCALE GENOMIC DNA]</scope>
    <source>
        <strain evidence="15">JBL SC #1</strain>
    </source>
</reference>
<keyword evidence="3 13" id="KW-1003">Cell membrane</keyword>
<feature type="transmembrane region" description="Helical" evidence="13">
    <location>
        <begin position="139"/>
        <end position="156"/>
    </location>
</feature>
<dbReference type="Proteomes" id="UP000001646">
    <property type="component" value="Unplaced"/>
</dbReference>
<keyword evidence="10 12" id="KW-0675">Receptor</keyword>
<dbReference type="SUPFAM" id="SSF81321">
    <property type="entry name" value="Family A G protein-coupled receptor-like"/>
    <property type="match status" value="1"/>
</dbReference>
<dbReference type="Ensembl" id="ENSACAT00000010928.3">
    <property type="protein sequence ID" value="ENSACAP00000010707.3"/>
    <property type="gene ID" value="ENSACAG00000010938.3"/>
</dbReference>
<dbReference type="PRINTS" id="PR00245">
    <property type="entry name" value="OLFACTORYR"/>
</dbReference>
<dbReference type="FunFam" id="1.20.1070.10:FF:000037">
    <property type="entry name" value="Olfactory receptor"/>
    <property type="match status" value="1"/>
</dbReference>
<feature type="transmembrane region" description="Helical" evidence="13">
    <location>
        <begin position="21"/>
        <end position="45"/>
    </location>
</feature>
<keyword evidence="6 13" id="KW-0552">Olfaction</keyword>
<evidence type="ECO:0000256" key="9">
    <source>
        <dbReference type="ARBA" id="ARBA00023136"/>
    </source>
</evidence>
<dbReference type="InterPro" id="IPR000725">
    <property type="entry name" value="Olfact_rcpt"/>
</dbReference>
<dbReference type="OrthoDB" id="6151005at2759"/>
<dbReference type="InParanoid" id="H9GGY8"/>
<name>H9GGY8_ANOCA</name>
<keyword evidence="16" id="KW-1185">Reference proteome</keyword>
<evidence type="ECO:0000256" key="10">
    <source>
        <dbReference type="ARBA" id="ARBA00023170"/>
    </source>
</evidence>
<evidence type="ECO:0000256" key="13">
    <source>
        <dbReference type="RuleBase" id="RU363047"/>
    </source>
</evidence>
<protein>
    <recommendedName>
        <fullName evidence="13">Olfactory receptor</fullName>
    </recommendedName>
</protein>